<evidence type="ECO:0000313" key="3">
    <source>
        <dbReference type="Proteomes" id="UP001259832"/>
    </source>
</evidence>
<dbReference type="Proteomes" id="UP001259832">
    <property type="component" value="Unassembled WGS sequence"/>
</dbReference>
<name>A0AAD9LA35_9STRA</name>
<accession>A0AAD9LA35</accession>
<comment type="caution">
    <text evidence="1">The sequence shown here is derived from an EMBL/GenBank/DDBJ whole genome shotgun (WGS) entry which is preliminary data.</text>
</comment>
<protein>
    <submittedName>
        <fullName evidence="1">Uncharacterized protein</fullName>
    </submittedName>
</protein>
<dbReference type="EMBL" id="JASMQC010000055">
    <property type="protein sequence ID" value="KAK1928931.1"/>
    <property type="molecule type" value="Genomic_DNA"/>
</dbReference>
<evidence type="ECO:0000313" key="2">
    <source>
        <dbReference type="EMBL" id="KAK1928931.1"/>
    </source>
</evidence>
<dbReference type="EMBL" id="JASMQC010000055">
    <property type="protein sequence ID" value="KAK1928911.1"/>
    <property type="molecule type" value="Genomic_DNA"/>
</dbReference>
<keyword evidence="3" id="KW-1185">Reference proteome</keyword>
<dbReference type="AlphaFoldDB" id="A0AAD9LA35"/>
<gene>
    <name evidence="1" type="ORF">P3T76_015551</name>
    <name evidence="2" type="ORF">P3T76_015571</name>
</gene>
<organism evidence="1 3">
    <name type="scientific">Phytophthora citrophthora</name>
    <dbReference type="NCBI Taxonomy" id="4793"/>
    <lineage>
        <taxon>Eukaryota</taxon>
        <taxon>Sar</taxon>
        <taxon>Stramenopiles</taxon>
        <taxon>Oomycota</taxon>
        <taxon>Peronosporomycetes</taxon>
        <taxon>Peronosporales</taxon>
        <taxon>Peronosporaceae</taxon>
        <taxon>Phytophthora</taxon>
    </lineage>
</organism>
<sequence>MSRKYGNCFPIDWTTPPIVTGTTKADRDILSGAGVLLQRSGPVCTQSDLQETECGGMYKDGE</sequence>
<proteinExistence type="predicted"/>
<evidence type="ECO:0000313" key="1">
    <source>
        <dbReference type="EMBL" id="KAK1928911.1"/>
    </source>
</evidence>
<reference evidence="1" key="1">
    <citation type="submission" date="2023-08" db="EMBL/GenBank/DDBJ databases">
        <title>Reference Genome Resource for the Citrus Pathogen Phytophthora citrophthora.</title>
        <authorList>
            <person name="Moller H."/>
            <person name="Coetzee B."/>
            <person name="Rose L.J."/>
            <person name="Van Niekerk J.M."/>
        </authorList>
    </citation>
    <scope>NUCLEOTIDE SEQUENCE</scope>
    <source>
        <strain evidence="1">STE-U-9442</strain>
    </source>
</reference>